<feature type="transmembrane region" description="Helical" evidence="6">
    <location>
        <begin position="273"/>
        <end position="294"/>
    </location>
</feature>
<gene>
    <name evidence="8" type="ORF">ABB30_11440</name>
</gene>
<feature type="transmembrane region" description="Helical" evidence="6">
    <location>
        <begin position="300"/>
        <end position="320"/>
    </location>
</feature>
<dbReference type="STRING" id="336566.ABB30_11440"/>
<dbReference type="PANTHER" id="PTHR33406:SF13">
    <property type="entry name" value="MEMBRANE PROTEIN YDFJ"/>
    <property type="match status" value="1"/>
</dbReference>
<evidence type="ECO:0000313" key="9">
    <source>
        <dbReference type="Proteomes" id="UP000050956"/>
    </source>
</evidence>
<feature type="transmembrane region" description="Helical" evidence="6">
    <location>
        <begin position="716"/>
        <end position="738"/>
    </location>
</feature>
<keyword evidence="4 6" id="KW-1133">Transmembrane helix</keyword>
<dbReference type="InterPro" id="IPR050545">
    <property type="entry name" value="Mycobact_MmpL"/>
</dbReference>
<dbReference type="PATRIC" id="fig|336566.3.peg.1711"/>
<feature type="transmembrane region" description="Helical" evidence="6">
    <location>
        <begin position="365"/>
        <end position="384"/>
    </location>
</feature>
<feature type="transmembrane region" description="Helical" evidence="6">
    <location>
        <begin position="340"/>
        <end position="359"/>
    </location>
</feature>
<feature type="domain" description="Membrane transport protein MMPL" evidence="7">
    <location>
        <begin position="203"/>
        <end position="412"/>
    </location>
</feature>
<feature type="transmembrane region" description="Helical" evidence="6">
    <location>
        <begin position="629"/>
        <end position="652"/>
    </location>
</feature>
<dbReference type="InterPro" id="IPR004869">
    <property type="entry name" value="MMPL_dom"/>
</dbReference>
<dbReference type="AlphaFoldDB" id="A0A0R0DE98"/>
<sequence length="777" mass="82958">MNLSSTQRTALALAWLALLAVAGWLLASQLQVSGDLRKFMPEPRTAEQKLLIEELGDGPGSRLLMLAIHGGDVPVLAAQSRQLASQLRGDERFEWVLNGDSPMALEDLPDALLPYRYLLAPVAPGQLQADGLRQALDERVADLASPVGGQLEALLPRDPTLQLLTLLEQQPRTPPVIEGVWFTEQADQALLLLQTHSAGFDPSGQQQAVDAVNAAFAAVSAGTGTQLEMTGPGAFAVKIGNQTSREASTIGSIDSLGLVLLLLLAYRGWKYPLLGFLPLASAGLAGLCAVAIGFEGVHGITIAFGFTLIGVVQDYPIHFFSHQRPGLSPWANVRALWPTLGTGVVATCIAYLTFLFSGVDGLRQLSVFTITALLTAALATRYLLPALVDPARRDMADQAWLQRLWLGIERLPRPRHSLWLLAVLAVAVSALAPGAFWQNDLSRLTPVDPVDLARDAQLRNALGAADTRYLISVDGTDAEQALARSQALLPLLQAQVQQGNLVNFDMAARWLPSAALQRERQAALPEAPALAAALAEAVADSPFRADAFAPFLADVERARTAPPLGVADIQGTPLAGAVQSLLIQRPQHTLALITLTGVEQPDALAAAVAAHGGTWVDLKQASESLVAAWRVRVLLALGVAMLLLTATVWLALRDRRRVWRVLLPMLLTTLVVLAVLRGLGIELNLFHLIGLILAAGLGLDYGLFFEHAGDQRAAQLRTLHGLLVCSAMTLLVFCLLATSSIPVLRAIGSTVALGVACNFLLALLVSRHLHKEVAHAH</sequence>
<evidence type="ECO:0000256" key="4">
    <source>
        <dbReference type="ARBA" id="ARBA00022989"/>
    </source>
</evidence>
<keyword evidence="3 6" id="KW-0812">Transmembrane</keyword>
<dbReference type="PANTHER" id="PTHR33406">
    <property type="entry name" value="MEMBRANE PROTEIN MJ1562-RELATED"/>
    <property type="match status" value="1"/>
</dbReference>
<keyword evidence="2" id="KW-1003">Cell membrane</keyword>
<proteinExistence type="predicted"/>
<feature type="transmembrane region" description="Helical" evidence="6">
    <location>
        <begin position="247"/>
        <end position="266"/>
    </location>
</feature>
<dbReference type="SUPFAM" id="SSF82866">
    <property type="entry name" value="Multidrug efflux transporter AcrB transmembrane domain"/>
    <property type="match status" value="2"/>
</dbReference>
<evidence type="ECO:0000313" key="8">
    <source>
        <dbReference type="EMBL" id="KRG75635.1"/>
    </source>
</evidence>
<feature type="transmembrane region" description="Helical" evidence="6">
    <location>
        <begin position="685"/>
        <end position="704"/>
    </location>
</feature>
<keyword evidence="9" id="KW-1185">Reference proteome</keyword>
<feature type="transmembrane region" description="Helical" evidence="6">
    <location>
        <begin position="744"/>
        <end position="765"/>
    </location>
</feature>
<feature type="transmembrane region" description="Helical" evidence="6">
    <location>
        <begin position="659"/>
        <end position="679"/>
    </location>
</feature>
<accession>A0A0R0DE98</accession>
<evidence type="ECO:0000256" key="5">
    <source>
        <dbReference type="ARBA" id="ARBA00023136"/>
    </source>
</evidence>
<reference evidence="8 9" key="1">
    <citation type="submission" date="2015-05" db="EMBL/GenBank/DDBJ databases">
        <title>Genome sequencing and analysis of members of genus Stenotrophomonas.</title>
        <authorList>
            <person name="Patil P.P."/>
            <person name="Midha S."/>
            <person name="Patil P.B."/>
        </authorList>
    </citation>
    <scope>NUCLEOTIDE SEQUENCE [LARGE SCALE GENOMIC DNA]</scope>
    <source>
        <strain evidence="8 9">DSM 24757</strain>
    </source>
</reference>
<evidence type="ECO:0000256" key="1">
    <source>
        <dbReference type="ARBA" id="ARBA00004651"/>
    </source>
</evidence>
<evidence type="ECO:0000256" key="2">
    <source>
        <dbReference type="ARBA" id="ARBA00022475"/>
    </source>
</evidence>
<dbReference type="Pfam" id="PF03176">
    <property type="entry name" value="MMPL"/>
    <property type="match status" value="1"/>
</dbReference>
<evidence type="ECO:0000259" key="7">
    <source>
        <dbReference type="Pfam" id="PF03176"/>
    </source>
</evidence>
<comment type="subcellular location">
    <subcellularLocation>
        <location evidence="1">Cell membrane</location>
        <topology evidence="1">Multi-pass membrane protein</topology>
    </subcellularLocation>
</comment>
<dbReference type="OrthoDB" id="9780358at2"/>
<protein>
    <submittedName>
        <fullName evidence="8">Membrane protein</fullName>
    </submittedName>
</protein>
<dbReference type="Proteomes" id="UP000050956">
    <property type="component" value="Unassembled WGS sequence"/>
</dbReference>
<dbReference type="GO" id="GO:0005886">
    <property type="term" value="C:plasma membrane"/>
    <property type="evidence" value="ECO:0007669"/>
    <property type="project" value="UniProtKB-SubCell"/>
</dbReference>
<dbReference type="EMBL" id="LDJM01000029">
    <property type="protein sequence ID" value="KRG75635.1"/>
    <property type="molecule type" value="Genomic_DNA"/>
</dbReference>
<evidence type="ECO:0000256" key="6">
    <source>
        <dbReference type="SAM" id="Phobius"/>
    </source>
</evidence>
<keyword evidence="5 6" id="KW-0472">Membrane</keyword>
<organism evidence="8 9">
    <name type="scientific">Stenotrophomonas ginsengisoli</name>
    <dbReference type="NCBI Taxonomy" id="336566"/>
    <lineage>
        <taxon>Bacteria</taxon>
        <taxon>Pseudomonadati</taxon>
        <taxon>Pseudomonadota</taxon>
        <taxon>Gammaproteobacteria</taxon>
        <taxon>Lysobacterales</taxon>
        <taxon>Lysobacteraceae</taxon>
        <taxon>Stenotrophomonas</taxon>
    </lineage>
</organism>
<name>A0A0R0DE98_9GAMM</name>
<comment type="caution">
    <text evidence="8">The sequence shown here is derived from an EMBL/GenBank/DDBJ whole genome shotgun (WGS) entry which is preliminary data.</text>
</comment>
<feature type="transmembrane region" description="Helical" evidence="6">
    <location>
        <begin position="418"/>
        <end position="437"/>
    </location>
</feature>
<dbReference type="Gene3D" id="1.20.1640.10">
    <property type="entry name" value="Multidrug efflux transporter AcrB transmembrane domain"/>
    <property type="match status" value="2"/>
</dbReference>
<evidence type="ECO:0000256" key="3">
    <source>
        <dbReference type="ARBA" id="ARBA00022692"/>
    </source>
</evidence>